<dbReference type="Gene3D" id="1.10.10.60">
    <property type="entry name" value="Homeodomain-like"/>
    <property type="match status" value="1"/>
</dbReference>
<proteinExistence type="predicted"/>
<dbReference type="PROSITE" id="PS51294">
    <property type="entry name" value="HTH_MYB"/>
    <property type="match status" value="1"/>
</dbReference>
<evidence type="ECO:0000259" key="3">
    <source>
        <dbReference type="PROSITE" id="PS50090"/>
    </source>
</evidence>
<name>A0A131YQK9_RHIAP</name>
<dbReference type="InterPro" id="IPR053078">
    <property type="entry name" value="TTF1-like"/>
</dbReference>
<dbReference type="InterPro" id="IPR001005">
    <property type="entry name" value="SANT/Myb"/>
</dbReference>
<dbReference type="SMART" id="SM00717">
    <property type="entry name" value="SANT"/>
    <property type="match status" value="2"/>
</dbReference>
<dbReference type="PROSITE" id="PS50090">
    <property type="entry name" value="MYB_LIKE"/>
    <property type="match status" value="1"/>
</dbReference>
<feature type="domain" description="HTH myb-type" evidence="4">
    <location>
        <begin position="670"/>
        <end position="734"/>
    </location>
</feature>
<dbReference type="EMBL" id="GEDV01007014">
    <property type="protein sequence ID" value="JAP81543.1"/>
    <property type="molecule type" value="Transcribed_RNA"/>
</dbReference>
<feature type="region of interest" description="Disordered" evidence="2">
    <location>
        <begin position="1"/>
        <end position="240"/>
    </location>
</feature>
<feature type="domain" description="Myb-like" evidence="3">
    <location>
        <begin position="670"/>
        <end position="725"/>
    </location>
</feature>
<feature type="compositionally biased region" description="Basic and acidic residues" evidence="2">
    <location>
        <begin position="278"/>
        <end position="287"/>
    </location>
</feature>
<dbReference type="InterPro" id="IPR017930">
    <property type="entry name" value="Myb_dom"/>
</dbReference>
<dbReference type="GO" id="GO:0003682">
    <property type="term" value="F:chromatin binding"/>
    <property type="evidence" value="ECO:0007669"/>
    <property type="project" value="TreeGrafter"/>
</dbReference>
<feature type="region of interest" description="Disordered" evidence="2">
    <location>
        <begin position="339"/>
        <end position="471"/>
    </location>
</feature>
<dbReference type="PANTHER" id="PTHR46760">
    <property type="entry name" value="TRANSCRIPTION TERMINATION FACTOR 1"/>
    <property type="match status" value="1"/>
</dbReference>
<dbReference type="GO" id="GO:0005730">
    <property type="term" value="C:nucleolus"/>
    <property type="evidence" value="ECO:0007669"/>
    <property type="project" value="TreeGrafter"/>
</dbReference>
<feature type="region of interest" description="Disordered" evidence="2">
    <location>
        <begin position="278"/>
        <end position="307"/>
    </location>
</feature>
<evidence type="ECO:0000259" key="4">
    <source>
        <dbReference type="PROSITE" id="PS51294"/>
    </source>
</evidence>
<dbReference type="AlphaFoldDB" id="A0A131YQK9"/>
<feature type="compositionally biased region" description="Basic residues" evidence="2">
    <location>
        <begin position="161"/>
        <end position="172"/>
    </location>
</feature>
<organism evidence="5">
    <name type="scientific">Rhipicephalus appendiculatus</name>
    <name type="common">Brown ear tick</name>
    <dbReference type="NCBI Taxonomy" id="34631"/>
    <lineage>
        <taxon>Eukaryota</taxon>
        <taxon>Metazoa</taxon>
        <taxon>Ecdysozoa</taxon>
        <taxon>Arthropoda</taxon>
        <taxon>Chelicerata</taxon>
        <taxon>Arachnida</taxon>
        <taxon>Acari</taxon>
        <taxon>Parasitiformes</taxon>
        <taxon>Ixodida</taxon>
        <taxon>Ixodoidea</taxon>
        <taxon>Ixodidae</taxon>
        <taxon>Rhipicephalinae</taxon>
        <taxon>Rhipicephalus</taxon>
        <taxon>Rhipicephalus</taxon>
    </lineage>
</organism>
<feature type="compositionally biased region" description="Basic and acidic residues" evidence="2">
    <location>
        <begin position="105"/>
        <end position="118"/>
    </location>
</feature>
<reference evidence="5" key="1">
    <citation type="journal article" date="2016" name="Ticks Tick Borne Dis.">
        <title>De novo assembly and annotation of the salivary gland transcriptome of Rhipicephalus appendiculatus male and female ticks during blood feeding.</title>
        <authorList>
            <person name="de Castro M.H."/>
            <person name="de Klerk D."/>
            <person name="Pienaar R."/>
            <person name="Latif A.A."/>
            <person name="Rees D.J."/>
            <person name="Mans B.J."/>
        </authorList>
    </citation>
    <scope>NUCLEOTIDE SEQUENCE</scope>
    <source>
        <tissue evidence="5">Salivary glands</tissue>
    </source>
</reference>
<feature type="compositionally biased region" description="Basic and acidic residues" evidence="2">
    <location>
        <begin position="1"/>
        <end position="18"/>
    </location>
</feature>
<sequence length="839" mass="94210">MSESDSVERNQGTKERRTQSPLCTAVPISETEETVIEEANGVRRKTTKKKYWELSMCDSDEHSEGKKKRKRGKRREGAVGENSASGEEEMFSDKHPTTLNPHSLASDEHVEASQEDRRCKKMKKRVHSDSSKAVDVPCVEETEEEVEVHGKKKNDVDRTPKYHVKGHKKRHEARQGSHSAESDLLLYSSETHKDDTALPNDEGNHTTFADKNEAMMSEAGDSDSQTIQSPPKKGCRSTDRYNQAVRSPDCRMKHVKTNTPNHGDGTVLSNVTDERCGMASEHSDNSLHKGASPVKAPKVSSQKKRRKLADLEGNAEVLFCDFIVNIDGTLPETVEETISTVPEDNDNEENAEGSSPKKKSKLRSLRKLGNRKKISKPSAGNFSSAAQRSENTSADESDALFSSEGSGHGTCSGDMSDILTPEQTRHSAALSSFSPSTSSSKKGTPISKSNTLLKPCKRSSRGKKKAPAFKDLRTELLEGASSETAFRKDEENSNSPVDLEFLDYLHGKHGFPSIHDKTKPSPEAIRCYEKETGLTIDNGKYTAKEDHILLRNIYDIANYYKIRYPYMIVGHCGDHDPALQKQVKDLVKQEKLLRILGRGLPRRTIHSAYMRARILLNPLGSPSKAVLTPEQKKQVLRMYDRVGPKWTEMAQKMGLGAEQLRSAFRFFKDKETFATGKWEESEDDLLKEAVEHQNGDGKTKLKDINWQEVADHVRSRNAVQCRRRWTLKQLKRQPEGKRRWNKFDSIHLISIMHGLNACRSSEVDWEAVGEAFPWAPSPLVAKYHWEGTLNAYLPPDKRKDFHSKVKNLYKIALPYLLAKYGKGKTLDEIVALSKAQAGT</sequence>
<feature type="compositionally biased region" description="Basic residues" evidence="2">
    <location>
        <begin position="356"/>
        <end position="375"/>
    </location>
</feature>
<comment type="subcellular location">
    <subcellularLocation>
        <location evidence="1">Nucleus</location>
    </subcellularLocation>
</comment>
<dbReference type="GO" id="GO:0006363">
    <property type="term" value="P:termination of RNA polymerase I transcription"/>
    <property type="evidence" value="ECO:0007669"/>
    <property type="project" value="TreeGrafter"/>
</dbReference>
<dbReference type="Pfam" id="PF00249">
    <property type="entry name" value="Myb_DNA-binding"/>
    <property type="match status" value="1"/>
</dbReference>
<dbReference type="InterPro" id="IPR009057">
    <property type="entry name" value="Homeodomain-like_sf"/>
</dbReference>
<feature type="compositionally biased region" description="Basic and acidic residues" evidence="2">
    <location>
        <begin position="147"/>
        <end position="160"/>
    </location>
</feature>
<evidence type="ECO:0000313" key="5">
    <source>
        <dbReference type="EMBL" id="JAP81543.1"/>
    </source>
</evidence>
<feature type="compositionally biased region" description="Basic and acidic residues" evidence="2">
    <location>
        <begin position="190"/>
        <end position="213"/>
    </location>
</feature>
<feature type="compositionally biased region" description="Polar residues" evidence="2">
    <location>
        <begin position="378"/>
        <end position="392"/>
    </location>
</feature>
<dbReference type="SUPFAM" id="SSF46689">
    <property type="entry name" value="Homeodomain-like"/>
    <property type="match status" value="1"/>
</dbReference>
<feature type="compositionally biased region" description="Basic residues" evidence="2">
    <location>
        <begin position="455"/>
        <end position="467"/>
    </location>
</feature>
<feature type="compositionally biased region" description="Basic residues" evidence="2">
    <location>
        <begin position="65"/>
        <end position="74"/>
    </location>
</feature>
<protein>
    <submittedName>
        <fullName evidence="5">Transcription termination factor 1</fullName>
    </submittedName>
</protein>
<accession>A0A131YQK9</accession>
<evidence type="ECO:0000256" key="1">
    <source>
        <dbReference type="ARBA" id="ARBA00004123"/>
    </source>
</evidence>
<feature type="compositionally biased region" description="Low complexity" evidence="2">
    <location>
        <begin position="427"/>
        <end position="449"/>
    </location>
</feature>
<evidence type="ECO:0000256" key="2">
    <source>
        <dbReference type="SAM" id="MobiDB-lite"/>
    </source>
</evidence>
<dbReference type="CDD" id="cd00167">
    <property type="entry name" value="SANT"/>
    <property type="match status" value="1"/>
</dbReference>
<dbReference type="PANTHER" id="PTHR46760:SF1">
    <property type="entry name" value="TRANSCRIPTION TERMINATION FACTOR 1"/>
    <property type="match status" value="1"/>
</dbReference>